<feature type="domain" description="GAF" evidence="2">
    <location>
        <begin position="49"/>
        <end position="153"/>
    </location>
</feature>
<evidence type="ECO:0000313" key="3">
    <source>
        <dbReference type="EMBL" id="GDZ84008.1"/>
    </source>
</evidence>
<sequence length="160" mass="17959">MLEEQNRVPLISQLLETWIQGEVSQNYQLANYSNAAAILFQNMKQLNWVGFYLYDEESDKLVVGPFLGKPAVALISPESGVVGKAFSAQKTIIVSDVHSFSGHIVCDPESKSEIVVPIITRDGKRLGVLDIDSPELNRFTLEDQVSLEHFVQTLLEYVYK</sequence>
<accession>A0A5A5U0M2</accession>
<dbReference type="GO" id="GO:0005829">
    <property type="term" value="C:cytosol"/>
    <property type="evidence" value="ECO:0007669"/>
    <property type="project" value="TreeGrafter"/>
</dbReference>
<dbReference type="AlphaFoldDB" id="A0A5A5U0M2"/>
<dbReference type="GO" id="GO:0033745">
    <property type="term" value="F:L-methionine-(R)-S-oxide reductase activity"/>
    <property type="evidence" value="ECO:0007669"/>
    <property type="project" value="TreeGrafter"/>
</dbReference>
<dbReference type="RefSeq" id="WP_004903187.1">
    <property type="nucleotide sequence ID" value="NZ_BJJW01000006.1"/>
</dbReference>
<dbReference type="GeneID" id="61102618"/>
<dbReference type="OMA" id="FQGPIAC"/>
<dbReference type="Pfam" id="PF13185">
    <property type="entry name" value="GAF_2"/>
    <property type="match status" value="1"/>
</dbReference>
<gene>
    <name evidence="3" type="ORF">LCIT_12500</name>
</gene>
<comment type="caution">
    <text evidence="3">The sequence shown here is derived from an EMBL/GenBank/DDBJ whole genome shotgun (WGS) entry which is preliminary data.</text>
</comment>
<name>A0A5A5U0M2_LEUCI</name>
<evidence type="ECO:0000256" key="1">
    <source>
        <dbReference type="ARBA" id="ARBA00038454"/>
    </source>
</evidence>
<dbReference type="InterPro" id="IPR051330">
    <property type="entry name" value="Phosphatase_reg/MetRdx"/>
</dbReference>
<dbReference type="PANTHER" id="PTHR21021">
    <property type="entry name" value="GAF/PUTATIVE CYTOSKELETAL PROTEIN"/>
    <property type="match status" value="1"/>
</dbReference>
<protein>
    <recommendedName>
        <fullName evidence="2">GAF domain-containing protein</fullName>
    </recommendedName>
</protein>
<dbReference type="InterPro" id="IPR029016">
    <property type="entry name" value="GAF-like_dom_sf"/>
</dbReference>
<comment type="similarity">
    <text evidence="1">Belongs to the free Met sulfoxide reductase family.</text>
</comment>
<dbReference type="Gene3D" id="3.30.450.40">
    <property type="match status" value="1"/>
</dbReference>
<evidence type="ECO:0000259" key="2">
    <source>
        <dbReference type="Pfam" id="PF13185"/>
    </source>
</evidence>
<evidence type="ECO:0000313" key="4">
    <source>
        <dbReference type="Proteomes" id="UP000323274"/>
    </source>
</evidence>
<dbReference type="PANTHER" id="PTHR21021:SF15">
    <property type="entry name" value="FREE METHIONINE-R-SULFOXIDE REDUCTASE"/>
    <property type="match status" value="1"/>
</dbReference>
<dbReference type="EMBL" id="BJJW01000006">
    <property type="protein sequence ID" value="GDZ84008.1"/>
    <property type="molecule type" value="Genomic_DNA"/>
</dbReference>
<dbReference type="Proteomes" id="UP000323274">
    <property type="component" value="Unassembled WGS sequence"/>
</dbReference>
<organism evidence="3 4">
    <name type="scientific">Leuconostoc citreum</name>
    <dbReference type="NCBI Taxonomy" id="33964"/>
    <lineage>
        <taxon>Bacteria</taxon>
        <taxon>Bacillati</taxon>
        <taxon>Bacillota</taxon>
        <taxon>Bacilli</taxon>
        <taxon>Lactobacillales</taxon>
        <taxon>Lactobacillaceae</taxon>
        <taxon>Leuconostoc</taxon>
    </lineage>
</organism>
<dbReference type="InterPro" id="IPR003018">
    <property type="entry name" value="GAF"/>
</dbReference>
<reference evidence="3 4" key="1">
    <citation type="submission" date="2019-04" db="EMBL/GenBank/DDBJ databases">
        <title>A pseudo-fructophilic Leuconostoc citreum strain F192-5 isolated from peel of satsuma mandarin: the first report for isolation and characterization of strain-dependent fructophilic-like characteristics.</title>
        <authorList>
            <person name="Maeno S."/>
            <person name="Tanizawa Y."/>
            <person name="Kajikawa A."/>
            <person name="Kanesaki Y."/>
            <person name="Kubota E."/>
            <person name="Arita M."/>
            <person name="Leon D."/>
            <person name="Endo A."/>
        </authorList>
    </citation>
    <scope>NUCLEOTIDE SEQUENCE [LARGE SCALE GENOMIC DNA]</scope>
    <source>
        <strain evidence="3 4">F192-5</strain>
    </source>
</reference>
<dbReference type="SUPFAM" id="SSF55781">
    <property type="entry name" value="GAF domain-like"/>
    <property type="match status" value="1"/>
</dbReference>
<proteinExistence type="inferred from homology"/>